<dbReference type="InterPro" id="IPR003593">
    <property type="entry name" value="AAA+_ATPase"/>
</dbReference>
<dbReference type="Gene3D" id="1.20.58.760">
    <property type="entry name" value="Peptidase M41"/>
    <property type="match status" value="1"/>
</dbReference>
<dbReference type="Proteomes" id="UP000289726">
    <property type="component" value="Chromosome"/>
</dbReference>
<evidence type="ECO:0000259" key="3">
    <source>
        <dbReference type="SMART" id="SM00382"/>
    </source>
</evidence>
<dbReference type="InterPro" id="IPR027417">
    <property type="entry name" value="P-loop_NTPase"/>
</dbReference>
<dbReference type="SMART" id="SM00382">
    <property type="entry name" value="AAA"/>
    <property type="match status" value="1"/>
</dbReference>
<dbReference type="SUPFAM" id="SSF52540">
    <property type="entry name" value="P-loop containing nucleoside triphosphate hydrolases"/>
    <property type="match status" value="1"/>
</dbReference>
<feature type="compositionally biased region" description="Basic and acidic residues" evidence="1">
    <location>
        <begin position="1"/>
        <end position="10"/>
    </location>
</feature>
<feature type="transmembrane region" description="Helical" evidence="2">
    <location>
        <begin position="33"/>
        <end position="57"/>
    </location>
</feature>
<dbReference type="GO" id="GO:0005886">
    <property type="term" value="C:plasma membrane"/>
    <property type="evidence" value="ECO:0007669"/>
    <property type="project" value="TreeGrafter"/>
</dbReference>
<dbReference type="InterPro" id="IPR037219">
    <property type="entry name" value="Peptidase_M41-like"/>
</dbReference>
<keyword evidence="5" id="KW-1185">Reference proteome</keyword>
<dbReference type="Gene3D" id="1.10.8.60">
    <property type="match status" value="1"/>
</dbReference>
<dbReference type="AlphaFoldDB" id="A0A4P6MDC3"/>
<dbReference type="GO" id="GO:0005524">
    <property type="term" value="F:ATP binding"/>
    <property type="evidence" value="ECO:0007669"/>
    <property type="project" value="InterPro"/>
</dbReference>
<name>A0A4P6MDC3_9MOLU</name>
<evidence type="ECO:0000256" key="1">
    <source>
        <dbReference type="SAM" id="MobiDB-lite"/>
    </source>
</evidence>
<dbReference type="RefSeq" id="WP_130427398.1">
    <property type="nucleotide sequence ID" value="NZ_CP035949.1"/>
</dbReference>
<keyword evidence="2" id="KW-1133">Transmembrane helix</keyword>
<dbReference type="Pfam" id="PF00004">
    <property type="entry name" value="AAA"/>
    <property type="match status" value="1"/>
</dbReference>
<evidence type="ECO:0000313" key="5">
    <source>
        <dbReference type="Proteomes" id="UP000289726"/>
    </source>
</evidence>
<dbReference type="GO" id="GO:0030163">
    <property type="term" value="P:protein catabolic process"/>
    <property type="evidence" value="ECO:0007669"/>
    <property type="project" value="TreeGrafter"/>
</dbReference>
<organism evidence="4 5">
    <name type="scientific">'Catharanthus roseus' aster yellows phytoplasma</name>
    <dbReference type="NCBI Taxonomy" id="1193712"/>
    <lineage>
        <taxon>Bacteria</taxon>
        <taxon>Bacillati</taxon>
        <taxon>Mycoplasmatota</taxon>
        <taxon>Mollicutes</taxon>
        <taxon>Acholeplasmatales</taxon>
        <taxon>Acholeplasmataceae</taxon>
        <taxon>Candidatus Phytoplasma</taxon>
        <taxon>16SrI (Aster yellows group)</taxon>
    </lineage>
</organism>
<dbReference type="InterPro" id="IPR000642">
    <property type="entry name" value="Peptidase_M41"/>
</dbReference>
<accession>A0A4P6MDC3</accession>
<dbReference type="GO" id="GO:0004176">
    <property type="term" value="F:ATP-dependent peptidase activity"/>
    <property type="evidence" value="ECO:0007669"/>
    <property type="project" value="InterPro"/>
</dbReference>
<gene>
    <name evidence="4" type="ORF">EXT02_00530</name>
</gene>
<protein>
    <submittedName>
        <fullName evidence="4">AAA family ATPase</fullName>
    </submittedName>
</protein>
<dbReference type="GO" id="GO:0016887">
    <property type="term" value="F:ATP hydrolysis activity"/>
    <property type="evidence" value="ECO:0007669"/>
    <property type="project" value="InterPro"/>
</dbReference>
<proteinExistence type="predicted"/>
<keyword evidence="2" id="KW-0812">Transmembrane</keyword>
<dbReference type="GO" id="GO:0006508">
    <property type="term" value="P:proteolysis"/>
    <property type="evidence" value="ECO:0007669"/>
    <property type="project" value="InterPro"/>
</dbReference>
<sequence>MKWEPQRFEYPEPDNQPQNPPNYPIPPKKPKNYFAIATNVSAIIVNIMVIFFMFILIKGSENLSKTMGKDTQEDTMWAQEKEYRPKGNLNIDSFYGYDEVKDELREYISAVNDDANEMNPLPRKDLPRGVLLYGPPGTGKTYLAKCLVGSVKDKAPFFVTTGSDFVEKYIGVGASRVRELFKVAQETAKQRGQSYYFIFIDEIDAIGAERSKEKSAQEHSGTLNALLTQLDGVDSDEKTPQAIVIGATNRKDFLDDALIREGRLGKHIYLGTPDLKTTQALLIAFMKRENIEKTNYPSDDELKQVAKTLHGSKFTPADINSLVKEAKKIASKDTNSPNKITPLHIYDAMDLILMGPELKQSISKADKKRVINHELGHAIVAHALGFNVHRVTSKPRGQAAGYTIFFSASNEGEQADQLLTKQDLLKQMITALAGRAAEEAFETSVSFGCCDDLQKVRTIATKMVKEFGMSLGSESMDFSLDNDTQTKEINAIIQASYNAAKEIIEKYKEDPNDKDNKTPNLQWKNLSEKLATQNLGKDAFVAEESKYFYTTTISIDEVQETQSNNKKEYKIKLEDKKFTQRPEETPTPQPTSPSDNNQ</sequence>
<evidence type="ECO:0000313" key="4">
    <source>
        <dbReference type="EMBL" id="QBF23711.1"/>
    </source>
</evidence>
<dbReference type="Gene3D" id="3.40.50.300">
    <property type="entry name" value="P-loop containing nucleotide triphosphate hydrolases"/>
    <property type="match status" value="1"/>
</dbReference>
<dbReference type="SUPFAM" id="SSF140990">
    <property type="entry name" value="FtsH protease domain-like"/>
    <property type="match status" value="1"/>
</dbReference>
<dbReference type="PANTHER" id="PTHR23076:SF97">
    <property type="entry name" value="ATP-DEPENDENT ZINC METALLOPROTEASE YME1L1"/>
    <property type="match status" value="1"/>
</dbReference>
<dbReference type="Pfam" id="PF01434">
    <property type="entry name" value="Peptidase_M41"/>
    <property type="match status" value="1"/>
</dbReference>
<feature type="region of interest" description="Disordered" evidence="1">
    <location>
        <begin position="1"/>
        <end position="26"/>
    </location>
</feature>
<reference evidence="4 5" key="1">
    <citation type="submission" date="2019-02" db="EMBL/GenBank/DDBJ databases">
        <title>Draft Genome Sequence of Maize Bushy Stunt-like Phytoplasma group 16SrI-B (Aster yellows) in South Africa.</title>
        <authorList>
            <person name="Coetzee B."/>
            <person name="Douglas-Smit N."/>
            <person name="Maree H.J."/>
            <person name="Burger J.T."/>
            <person name="Kruger K."/>
            <person name="Pietersen G."/>
        </authorList>
    </citation>
    <scope>NUCLEOTIDE SEQUENCE [LARGE SCALE GENOMIC DNA]</scope>
    <source>
        <strain evidence="4 5">De Villa</strain>
    </source>
</reference>
<feature type="compositionally biased region" description="Basic and acidic residues" evidence="1">
    <location>
        <begin position="565"/>
        <end position="584"/>
    </location>
</feature>
<keyword evidence="2" id="KW-0472">Membrane</keyword>
<dbReference type="EMBL" id="CP035949">
    <property type="protein sequence ID" value="QBF23711.1"/>
    <property type="molecule type" value="Genomic_DNA"/>
</dbReference>
<evidence type="ECO:0000256" key="2">
    <source>
        <dbReference type="SAM" id="Phobius"/>
    </source>
</evidence>
<dbReference type="InterPro" id="IPR003959">
    <property type="entry name" value="ATPase_AAA_core"/>
</dbReference>
<dbReference type="GO" id="GO:0004222">
    <property type="term" value="F:metalloendopeptidase activity"/>
    <property type="evidence" value="ECO:0007669"/>
    <property type="project" value="InterPro"/>
</dbReference>
<feature type="region of interest" description="Disordered" evidence="1">
    <location>
        <begin position="560"/>
        <end position="598"/>
    </location>
</feature>
<feature type="domain" description="AAA+ ATPase" evidence="3">
    <location>
        <begin position="126"/>
        <end position="274"/>
    </location>
</feature>
<dbReference type="PANTHER" id="PTHR23076">
    <property type="entry name" value="METALLOPROTEASE M41 FTSH"/>
    <property type="match status" value="1"/>
</dbReference>